<keyword evidence="4" id="KW-0597">Phosphoprotein</keyword>
<dbReference type="Proteomes" id="UP001367676">
    <property type="component" value="Unassembled WGS sequence"/>
</dbReference>
<feature type="compositionally biased region" description="Low complexity" evidence="6">
    <location>
        <begin position="1218"/>
        <end position="1241"/>
    </location>
</feature>
<dbReference type="PROSITE" id="PS51043">
    <property type="entry name" value="DDHD"/>
    <property type="match status" value="1"/>
</dbReference>
<dbReference type="SUPFAM" id="SSF55961">
    <property type="entry name" value="Bet v1-like"/>
    <property type="match status" value="1"/>
</dbReference>
<dbReference type="SUPFAM" id="SSF56784">
    <property type="entry name" value="HAD-like"/>
    <property type="match status" value="1"/>
</dbReference>
<dbReference type="Pfam" id="PF24694">
    <property type="entry name" value="LNS2_PITM1-3"/>
    <property type="match status" value="1"/>
</dbReference>
<feature type="domain" description="DDHD" evidence="7">
    <location>
        <begin position="677"/>
        <end position="882"/>
    </location>
</feature>
<dbReference type="PANTHER" id="PTHR10658:SF81">
    <property type="entry name" value="PROTEIN RETINAL DEGENERATION B"/>
    <property type="match status" value="1"/>
</dbReference>
<dbReference type="FunFam" id="3.40.50.1000:FF:000173">
    <property type="entry name" value="Membrane-associated phosphatidylinositol transfer protein 2"/>
    <property type="match status" value="1"/>
</dbReference>
<protein>
    <recommendedName>
        <fullName evidence="7">DDHD domain-containing protein</fullName>
    </recommendedName>
</protein>
<dbReference type="GO" id="GO:0071944">
    <property type="term" value="C:cell periphery"/>
    <property type="evidence" value="ECO:0007669"/>
    <property type="project" value="UniProtKB-ARBA"/>
</dbReference>
<dbReference type="FunFam" id="3.30.530.20:FF:000028">
    <property type="entry name" value="Phosphatidylinositol transfer protein 5"/>
    <property type="match status" value="1"/>
</dbReference>
<evidence type="ECO:0000256" key="4">
    <source>
        <dbReference type="ARBA" id="ARBA00022553"/>
    </source>
</evidence>
<dbReference type="GO" id="GO:0008526">
    <property type="term" value="F:phosphatidylinositol transfer activity"/>
    <property type="evidence" value="ECO:0007669"/>
    <property type="project" value="TreeGrafter"/>
</dbReference>
<sequence length="1249" mass="138634">MLIKEYRIPLPLSVEEYKIAQLYMIAKISRDETKDAGSGIQILINEPYENGPEGTNGQYTKKIYYVREYLPGWIKALLPKSSLNVEEEAWNAYPYTKTRYTSPFVEKFFIEIDTVYCGDSGDQPNVFNLSGNDLRNRVIDVIDVVKDTVDCPPEEDPTLYMSEKTGRGPLRANWLEEFYSESKSNSKKSDIMCAYKLCKVDFRYWGMQAKLEKFIHDFALRKTMLKAHRRAWLWQDEWYGLSMDDIREIERQTQEILRKKMAAAMGSLSVESIEPGDQDELSSQKLQQRANDNPTSTEIAATLSSIEKEEYKPGTSSKRTTSSRLPGGSSHTSQSTNPATEWKIGSLARDTDSEHSNEEDDEFFDCQEDISGESGVSGLLVKWSSLDILTEDDAECTPLSSFSDKGDGSVFSGSSGLKRTTSERGGRVTFSHISCPGSPSLSVVSAVERDHFVPSSVLSVTDSPSSCKINTLLLVVHAGSILEASADITAKKSDVTTLRGSFENVMRQHYPTMIGRIAVKLVPCPAIVTSALSILSSLSPYSFDVSPSSTDAPHFTHDSIPMGVIPILSTISAHYRESLFKMISTANAVYRDFLKSEEGLGFSGTVSIIGDSMGAVLAYDALCYSKFELEDPVFKGEPSTSKSLSDPSASVIETTEGRRPSMISSSDDRDKQSTQKLDFAVRDLFMFGSPVSLILTFRKINGELFKRKTDSNSSDFMKQCVYQVYNLFHPSDPVASRLEPLICNRFSLLPPVNIPRYQKYPLGNGLPYHLLEVIQANAQLFMEINTSAVTSVGNTVNNTIQMRRMSEASLFSNSSGLNTEKLPVHLIEEINEKWWGNKRLDYALYCPEGLSNFPTNALPHLFHASYWESYDVVAFILRQIGGFDLLPSGMVGNEEQDLSGFIPSQPREKWIRKRTSVKLNKLKNIGANHRANDVIVREGAPQTLSARFMYGSYDVITLTGEKVDIHVMNDGGGAGDWVYLSTQITDKTGRIIYTIPPDKAFSYGIHHVKMVVRGDHTSVDFRLAVVPPKTESVVFSIDGSFTASVSVTGRDPKVRAGAVDVVRQWQELGYLILYISARPDMQQQMVLSWLAQHNFPYGLVAFADRFSTDPLGYKTTHLKNLTQEHGLTICAAYGSSKDIAVYSAVGLRPSQIFIIGRVNKKYQNMATILSDGYAAHLSNLVSHGGPRPAQGNARMVLFPRGCFGRNSSIRRRRSAKRTTSFPLSSVPSTSSSSSPGTSVTSADRGGQKF</sequence>
<evidence type="ECO:0000256" key="5">
    <source>
        <dbReference type="ARBA" id="ARBA00022837"/>
    </source>
</evidence>
<dbReference type="Gene3D" id="3.40.50.1000">
    <property type="entry name" value="HAD superfamily/HAD-like"/>
    <property type="match status" value="1"/>
</dbReference>
<feature type="region of interest" description="Disordered" evidence="6">
    <location>
        <begin position="635"/>
        <end position="671"/>
    </location>
</feature>
<evidence type="ECO:0000259" key="7">
    <source>
        <dbReference type="PROSITE" id="PS51043"/>
    </source>
</evidence>
<gene>
    <name evidence="8" type="ORF">V9T40_014304</name>
</gene>
<dbReference type="GO" id="GO:0012505">
    <property type="term" value="C:endomembrane system"/>
    <property type="evidence" value="ECO:0007669"/>
    <property type="project" value="UniProtKB-SubCell"/>
</dbReference>
<keyword evidence="5" id="KW-0106">Calcium</keyword>
<organism evidence="8 9">
    <name type="scientific">Parthenolecanium corni</name>
    <dbReference type="NCBI Taxonomy" id="536013"/>
    <lineage>
        <taxon>Eukaryota</taxon>
        <taxon>Metazoa</taxon>
        <taxon>Ecdysozoa</taxon>
        <taxon>Arthropoda</taxon>
        <taxon>Hexapoda</taxon>
        <taxon>Insecta</taxon>
        <taxon>Pterygota</taxon>
        <taxon>Neoptera</taxon>
        <taxon>Paraneoptera</taxon>
        <taxon>Hemiptera</taxon>
        <taxon>Sternorrhyncha</taxon>
        <taxon>Coccoidea</taxon>
        <taxon>Coccidae</taxon>
        <taxon>Parthenolecanium</taxon>
    </lineage>
</organism>
<comment type="caution">
    <text evidence="8">The sequence shown here is derived from an EMBL/GenBank/DDBJ whole genome shotgun (WGS) entry which is preliminary data.</text>
</comment>
<feature type="region of interest" description="Disordered" evidence="6">
    <location>
        <begin position="274"/>
        <end position="341"/>
    </location>
</feature>
<name>A0AAN9THH1_9HEMI</name>
<dbReference type="GO" id="GO:0035091">
    <property type="term" value="F:phosphatidylinositol binding"/>
    <property type="evidence" value="ECO:0007669"/>
    <property type="project" value="TreeGrafter"/>
</dbReference>
<dbReference type="InterPro" id="IPR001666">
    <property type="entry name" value="PI_transfer"/>
</dbReference>
<evidence type="ECO:0000256" key="1">
    <source>
        <dbReference type="ARBA" id="ARBA00004184"/>
    </source>
</evidence>
<evidence type="ECO:0000313" key="9">
    <source>
        <dbReference type="Proteomes" id="UP001367676"/>
    </source>
</evidence>
<evidence type="ECO:0000256" key="6">
    <source>
        <dbReference type="SAM" id="MobiDB-lite"/>
    </source>
</evidence>
<dbReference type="EMBL" id="JBBCAQ010000038">
    <property type="protein sequence ID" value="KAK7571832.1"/>
    <property type="molecule type" value="Genomic_DNA"/>
</dbReference>
<dbReference type="Pfam" id="PF24695">
    <property type="entry name" value="PITM1-3"/>
    <property type="match status" value="1"/>
</dbReference>
<dbReference type="InterPro" id="IPR023393">
    <property type="entry name" value="START-like_dom_sf"/>
</dbReference>
<dbReference type="SMART" id="SM01127">
    <property type="entry name" value="DDHD"/>
    <property type="match status" value="1"/>
</dbReference>
<dbReference type="SMART" id="SM00775">
    <property type="entry name" value="LNS2"/>
    <property type="match status" value="1"/>
</dbReference>
<dbReference type="GO" id="GO:0031210">
    <property type="term" value="F:phosphatidylcholine binding"/>
    <property type="evidence" value="ECO:0007669"/>
    <property type="project" value="TreeGrafter"/>
</dbReference>
<dbReference type="GO" id="GO:0046872">
    <property type="term" value="F:metal ion binding"/>
    <property type="evidence" value="ECO:0007669"/>
    <property type="project" value="InterPro"/>
</dbReference>
<dbReference type="Gene3D" id="3.30.530.20">
    <property type="match status" value="1"/>
</dbReference>
<evidence type="ECO:0000256" key="3">
    <source>
        <dbReference type="ARBA" id="ARBA00022481"/>
    </source>
</evidence>
<dbReference type="InterPro" id="IPR023214">
    <property type="entry name" value="HAD_sf"/>
</dbReference>
<accession>A0AAN9THH1</accession>
<dbReference type="GO" id="GO:0008525">
    <property type="term" value="F:phosphatidylcholine transporter activity"/>
    <property type="evidence" value="ECO:0007669"/>
    <property type="project" value="TreeGrafter"/>
</dbReference>
<dbReference type="PANTHER" id="PTHR10658">
    <property type="entry name" value="PHOSPHATIDYLINOSITOL TRANSFER PROTEIN"/>
    <property type="match status" value="1"/>
</dbReference>
<proteinExistence type="inferred from homology"/>
<dbReference type="GO" id="GO:0005737">
    <property type="term" value="C:cytoplasm"/>
    <property type="evidence" value="ECO:0007669"/>
    <property type="project" value="TreeGrafter"/>
</dbReference>
<feature type="region of interest" description="Disordered" evidence="6">
    <location>
        <begin position="1208"/>
        <end position="1249"/>
    </location>
</feature>
<dbReference type="Pfam" id="PF02121">
    <property type="entry name" value="IP_trans"/>
    <property type="match status" value="1"/>
</dbReference>
<feature type="compositionally biased region" description="Polar residues" evidence="6">
    <location>
        <begin position="281"/>
        <end position="305"/>
    </location>
</feature>
<evidence type="ECO:0000313" key="8">
    <source>
        <dbReference type="EMBL" id="KAK7571832.1"/>
    </source>
</evidence>
<dbReference type="InterPro" id="IPR031315">
    <property type="entry name" value="LNS2/PITP"/>
</dbReference>
<dbReference type="Pfam" id="PF02862">
    <property type="entry name" value="DDHD"/>
    <property type="match status" value="1"/>
</dbReference>
<keyword evidence="9" id="KW-1185">Reference proteome</keyword>
<dbReference type="AlphaFoldDB" id="A0AAN9THH1"/>
<dbReference type="PRINTS" id="PR00391">
    <property type="entry name" value="PITRANSFER"/>
</dbReference>
<dbReference type="InterPro" id="IPR036412">
    <property type="entry name" value="HAD-like_sf"/>
</dbReference>
<feature type="compositionally biased region" description="Polar residues" evidence="6">
    <location>
        <begin position="638"/>
        <end position="653"/>
    </location>
</feature>
<evidence type="ECO:0000256" key="2">
    <source>
        <dbReference type="ARBA" id="ARBA00010316"/>
    </source>
</evidence>
<keyword evidence="3" id="KW-0488">Methylation</keyword>
<feature type="compositionally biased region" description="Polar residues" evidence="6">
    <location>
        <begin position="314"/>
        <end position="339"/>
    </location>
</feature>
<comment type="similarity">
    <text evidence="2">Belongs to the PtdIns transfer protein family. PI transfer class IIA subfamily.</text>
</comment>
<dbReference type="InterPro" id="IPR004177">
    <property type="entry name" value="DDHD_dom"/>
</dbReference>
<dbReference type="InterPro" id="IPR055261">
    <property type="entry name" value="PI_transfer_N"/>
</dbReference>
<reference evidence="8 9" key="1">
    <citation type="submission" date="2024-03" db="EMBL/GenBank/DDBJ databases">
        <title>Adaptation during the transition from Ophiocordyceps entomopathogen to insect associate is accompanied by gene loss and intensified selection.</title>
        <authorList>
            <person name="Ward C.M."/>
            <person name="Onetto C.A."/>
            <person name="Borneman A.R."/>
        </authorList>
    </citation>
    <scope>NUCLEOTIDE SEQUENCE [LARGE SCALE GENOMIC DNA]</scope>
    <source>
        <strain evidence="8">AWRI1</strain>
        <tissue evidence="8">Single Adult Female</tissue>
    </source>
</reference>
<comment type="subcellular location">
    <subcellularLocation>
        <location evidence="1">Endomembrane system</location>
        <topology evidence="1">Peripheral membrane protein</topology>
    </subcellularLocation>
</comment>